<comment type="caution">
    <text evidence="3">The sequence shown here is derived from an EMBL/GenBank/DDBJ whole genome shotgun (WGS) entry which is preliminary data.</text>
</comment>
<dbReference type="GO" id="GO:0006313">
    <property type="term" value="P:DNA transposition"/>
    <property type="evidence" value="ECO:0007669"/>
    <property type="project" value="InterPro"/>
</dbReference>
<accession>A0A9P0Q1W0</accession>
<feature type="region of interest" description="Disordered" evidence="1">
    <location>
        <begin position="194"/>
        <end position="229"/>
    </location>
</feature>
<gene>
    <name evidence="3" type="ORF">ACAOBT_LOCUS29449</name>
</gene>
<proteinExistence type="predicted"/>
<dbReference type="Pfam" id="PF01498">
    <property type="entry name" value="HTH_Tnp_Tc3_2"/>
    <property type="match status" value="1"/>
</dbReference>
<evidence type="ECO:0000259" key="2">
    <source>
        <dbReference type="Pfam" id="PF01498"/>
    </source>
</evidence>
<dbReference type="Proteomes" id="UP001152888">
    <property type="component" value="Unassembled WGS sequence"/>
</dbReference>
<dbReference type="GO" id="GO:0003677">
    <property type="term" value="F:DNA binding"/>
    <property type="evidence" value="ECO:0007669"/>
    <property type="project" value="InterPro"/>
</dbReference>
<organism evidence="3 4">
    <name type="scientific">Acanthoscelides obtectus</name>
    <name type="common">Bean weevil</name>
    <name type="synonym">Bruchus obtectus</name>
    <dbReference type="NCBI Taxonomy" id="200917"/>
    <lineage>
        <taxon>Eukaryota</taxon>
        <taxon>Metazoa</taxon>
        <taxon>Ecdysozoa</taxon>
        <taxon>Arthropoda</taxon>
        <taxon>Hexapoda</taxon>
        <taxon>Insecta</taxon>
        <taxon>Pterygota</taxon>
        <taxon>Neoptera</taxon>
        <taxon>Endopterygota</taxon>
        <taxon>Coleoptera</taxon>
        <taxon>Polyphaga</taxon>
        <taxon>Cucujiformia</taxon>
        <taxon>Chrysomeloidea</taxon>
        <taxon>Chrysomelidae</taxon>
        <taxon>Bruchinae</taxon>
        <taxon>Bruchini</taxon>
        <taxon>Acanthoscelides</taxon>
    </lineage>
</organism>
<dbReference type="AlphaFoldDB" id="A0A9P0Q1W0"/>
<reference evidence="3" key="1">
    <citation type="submission" date="2022-03" db="EMBL/GenBank/DDBJ databases">
        <authorList>
            <person name="Sayadi A."/>
        </authorList>
    </citation>
    <scope>NUCLEOTIDE SEQUENCE</scope>
</reference>
<dbReference type="GO" id="GO:0015074">
    <property type="term" value="P:DNA integration"/>
    <property type="evidence" value="ECO:0007669"/>
    <property type="project" value="InterPro"/>
</dbReference>
<feature type="domain" description="Transposase Tc1-like" evidence="2">
    <location>
        <begin position="4"/>
        <end position="60"/>
    </location>
</feature>
<feature type="non-terminal residue" evidence="3">
    <location>
        <position position="229"/>
    </location>
</feature>
<keyword evidence="4" id="KW-1185">Reference proteome</keyword>
<evidence type="ECO:0000313" key="3">
    <source>
        <dbReference type="EMBL" id="CAH2007047.1"/>
    </source>
</evidence>
<dbReference type="EMBL" id="CAKOFQ010007730">
    <property type="protein sequence ID" value="CAH2007047.1"/>
    <property type="molecule type" value="Genomic_DNA"/>
</dbReference>
<evidence type="ECO:0000313" key="4">
    <source>
        <dbReference type="Proteomes" id="UP001152888"/>
    </source>
</evidence>
<feature type="compositionally biased region" description="Polar residues" evidence="1">
    <location>
        <begin position="195"/>
        <end position="219"/>
    </location>
</feature>
<protein>
    <recommendedName>
        <fullName evidence="2">Transposase Tc1-like domain-containing protein</fullName>
    </recommendedName>
</protein>
<dbReference type="OrthoDB" id="10006939at2759"/>
<dbReference type="InterPro" id="IPR002492">
    <property type="entry name" value="Transposase_Tc1-like"/>
</dbReference>
<sequence length="229" mass="25577">VSSKSLKHHETYLTGIEVSQRTVQRRLAEEGLIGRSPARKPRLASAMISKRHQWARKHKDFTTDNWKNIPDGNRMQTELAPAYINQGKHTYKRRALSKIDAEGSAQCGGYTLEFYLPSILQGERENGEDRKMHVYDRHGRQIRCLPLLSRIAASASKGKHLPAHRCTAVLDADAASQNAPSEMKLANIDDADEIANSQGHPSSLYHTANSRSNQISINSKAIDAQGRTR</sequence>
<evidence type="ECO:0000256" key="1">
    <source>
        <dbReference type="SAM" id="MobiDB-lite"/>
    </source>
</evidence>
<name>A0A9P0Q1W0_ACAOB</name>